<dbReference type="PROSITE" id="PS51257">
    <property type="entry name" value="PROKAR_LIPOPROTEIN"/>
    <property type="match status" value="1"/>
</dbReference>
<accession>A0A1N7N786</accession>
<proteinExistence type="predicted"/>
<evidence type="ECO:0000313" key="3">
    <source>
        <dbReference type="Proteomes" id="UP000185639"/>
    </source>
</evidence>
<dbReference type="RefSeq" id="WP_076516145.1">
    <property type="nucleotide sequence ID" value="NZ_FTOH01000006.1"/>
</dbReference>
<dbReference type="Proteomes" id="UP000185639">
    <property type="component" value="Unassembled WGS sequence"/>
</dbReference>
<dbReference type="AlphaFoldDB" id="A0A1N7N786"/>
<dbReference type="STRING" id="484498.SAMN05421686_106228"/>
<organism evidence="2 3">
    <name type="scientific">Thalassolituus maritimus</name>
    <dbReference type="NCBI Taxonomy" id="484498"/>
    <lineage>
        <taxon>Bacteria</taxon>
        <taxon>Pseudomonadati</taxon>
        <taxon>Pseudomonadota</taxon>
        <taxon>Gammaproteobacteria</taxon>
        <taxon>Oceanospirillales</taxon>
        <taxon>Oceanospirillaceae</taxon>
        <taxon>Thalassolituus</taxon>
    </lineage>
</organism>
<keyword evidence="3" id="KW-1185">Reference proteome</keyword>
<sequence>MLRLAVLVLCAIVISACGPSKEELRRQQLLEAQRLEEARLEAERLAAERDARVQERLNDARDAWSGAEYLSESDIDTLFSGDLTSDLRAGKTYYIELELQAAKYNYGERKQSFVIVGMRNLPNSTVYSPLFPDKNAAYQPGQKAKSVLEFTLKNQQIENRLGQMVEREDGQRWVAATLNFKDYDVLATMQSSWRWEPGMFEDMSWYISPEKAYEHTSERALTMQIGFRFCPLQRCRLEHEYRKHPISAIRTDVMSILVGSRASGRVLAEFVREDK</sequence>
<feature type="coiled-coil region" evidence="1">
    <location>
        <begin position="21"/>
        <end position="55"/>
    </location>
</feature>
<dbReference type="OrthoDB" id="6117776at2"/>
<evidence type="ECO:0000313" key="2">
    <source>
        <dbReference type="EMBL" id="SIS94215.1"/>
    </source>
</evidence>
<dbReference type="EMBL" id="FTOH01000006">
    <property type="protein sequence ID" value="SIS94215.1"/>
    <property type="molecule type" value="Genomic_DNA"/>
</dbReference>
<name>A0A1N7N786_9GAMM</name>
<evidence type="ECO:0000256" key="1">
    <source>
        <dbReference type="SAM" id="Coils"/>
    </source>
</evidence>
<reference evidence="3" key="1">
    <citation type="submission" date="2017-01" db="EMBL/GenBank/DDBJ databases">
        <authorList>
            <person name="Varghese N."/>
            <person name="Submissions S."/>
        </authorList>
    </citation>
    <scope>NUCLEOTIDE SEQUENCE [LARGE SCALE GENOMIC DNA]</scope>
    <source>
        <strain evidence="3">DSM 24913</strain>
    </source>
</reference>
<keyword evidence="1" id="KW-0175">Coiled coil</keyword>
<gene>
    <name evidence="2" type="ORF">SAMN05421686_106228</name>
</gene>
<protein>
    <submittedName>
        <fullName evidence="2">Uncharacterized protein</fullName>
    </submittedName>
</protein>